<evidence type="ECO:0000256" key="4">
    <source>
        <dbReference type="ARBA" id="ARBA00022729"/>
    </source>
</evidence>
<evidence type="ECO:0000256" key="10">
    <source>
        <dbReference type="SAM" id="SignalP"/>
    </source>
</evidence>
<dbReference type="Pfam" id="PF01105">
    <property type="entry name" value="EMP24_GP25L"/>
    <property type="match status" value="1"/>
</dbReference>
<feature type="compositionally biased region" description="Polar residues" evidence="8">
    <location>
        <begin position="725"/>
        <end position="757"/>
    </location>
</feature>
<keyword evidence="6 9" id="KW-0472">Membrane</keyword>
<dbReference type="PANTHER" id="PTHR22811">
    <property type="entry name" value="TRANSMEMBRANE EMP24 DOMAIN-CONTAINING PROTEIN"/>
    <property type="match status" value="1"/>
</dbReference>
<gene>
    <name evidence="12" type="ORF">CKAH01_03562</name>
</gene>
<keyword evidence="3 9" id="KW-0812">Transmembrane</keyword>
<feature type="compositionally biased region" description="Basic and acidic residues" evidence="8">
    <location>
        <begin position="1422"/>
        <end position="1431"/>
    </location>
</feature>
<keyword evidence="12" id="KW-0675">Receptor</keyword>
<evidence type="ECO:0000256" key="5">
    <source>
        <dbReference type="ARBA" id="ARBA00022989"/>
    </source>
</evidence>
<comment type="caution">
    <text evidence="12">The sequence shown here is derived from an EMBL/GenBank/DDBJ whole genome shotgun (WGS) entry which is preliminary data.</text>
</comment>
<feature type="domain" description="GOLD" evidence="11">
    <location>
        <begin position="32"/>
        <end position="115"/>
    </location>
</feature>
<evidence type="ECO:0000313" key="13">
    <source>
        <dbReference type="Proteomes" id="UP001281614"/>
    </source>
</evidence>
<evidence type="ECO:0000256" key="6">
    <source>
        <dbReference type="ARBA" id="ARBA00023136"/>
    </source>
</evidence>
<feature type="compositionally biased region" description="Polar residues" evidence="8">
    <location>
        <begin position="594"/>
        <end position="613"/>
    </location>
</feature>
<accession>A0AAD9YUJ7</accession>
<comment type="similarity">
    <text evidence="2">Belongs to the EMP24/GP25L family.</text>
</comment>
<feature type="region of interest" description="Disordered" evidence="8">
    <location>
        <begin position="576"/>
        <end position="613"/>
    </location>
</feature>
<feature type="compositionally biased region" description="Basic and acidic residues" evidence="8">
    <location>
        <begin position="1697"/>
        <end position="1708"/>
    </location>
</feature>
<evidence type="ECO:0000259" key="11">
    <source>
        <dbReference type="PROSITE" id="PS50866"/>
    </source>
</evidence>
<feature type="signal peptide" evidence="10">
    <location>
        <begin position="1"/>
        <end position="20"/>
    </location>
</feature>
<evidence type="ECO:0000256" key="2">
    <source>
        <dbReference type="ARBA" id="ARBA00007104"/>
    </source>
</evidence>
<feature type="compositionally biased region" description="Low complexity" evidence="8">
    <location>
        <begin position="420"/>
        <end position="434"/>
    </location>
</feature>
<feature type="region of interest" description="Disordered" evidence="8">
    <location>
        <begin position="672"/>
        <end position="699"/>
    </location>
</feature>
<keyword evidence="5 9" id="KW-1133">Transmembrane helix</keyword>
<reference evidence="12" key="1">
    <citation type="submission" date="2023-02" db="EMBL/GenBank/DDBJ databases">
        <title>Colletotrichum kahawae CIFC_Que2 genome sequencing and assembly.</title>
        <authorList>
            <person name="Baroncelli R."/>
        </authorList>
    </citation>
    <scope>NUCLEOTIDE SEQUENCE</scope>
    <source>
        <strain evidence="12">CIFC_Que2</strain>
    </source>
</reference>
<dbReference type="SMART" id="SM01190">
    <property type="entry name" value="EMP24_GP25L"/>
    <property type="match status" value="1"/>
</dbReference>
<feature type="compositionally biased region" description="Low complexity" evidence="8">
    <location>
        <begin position="771"/>
        <end position="782"/>
    </location>
</feature>
<evidence type="ECO:0000313" key="12">
    <source>
        <dbReference type="EMBL" id="KAK2775676.1"/>
    </source>
</evidence>
<evidence type="ECO:0000256" key="9">
    <source>
        <dbReference type="SAM" id="Phobius"/>
    </source>
</evidence>
<evidence type="ECO:0000256" key="7">
    <source>
        <dbReference type="ARBA" id="ARBA00037847"/>
    </source>
</evidence>
<keyword evidence="4 10" id="KW-0732">Signal</keyword>
<dbReference type="InterPro" id="IPR036598">
    <property type="entry name" value="GOLD_dom_sf"/>
</dbReference>
<feature type="transmembrane region" description="Helical" evidence="9">
    <location>
        <begin position="180"/>
        <end position="202"/>
    </location>
</feature>
<dbReference type="SUPFAM" id="SSF101576">
    <property type="entry name" value="Supernatant protein factor (SPF), C-terminal domain"/>
    <property type="match status" value="1"/>
</dbReference>
<feature type="region of interest" description="Disordered" evidence="8">
    <location>
        <begin position="1697"/>
        <end position="1770"/>
    </location>
</feature>
<name>A0AAD9YUJ7_COLKA</name>
<feature type="region of interest" description="Disordered" evidence="8">
    <location>
        <begin position="899"/>
        <end position="932"/>
    </location>
</feature>
<dbReference type="Proteomes" id="UP001281614">
    <property type="component" value="Unassembled WGS sequence"/>
</dbReference>
<feature type="compositionally biased region" description="Basic and acidic residues" evidence="8">
    <location>
        <begin position="399"/>
        <end position="410"/>
    </location>
</feature>
<feature type="region of interest" description="Disordered" evidence="8">
    <location>
        <begin position="725"/>
        <end position="797"/>
    </location>
</feature>
<keyword evidence="13" id="KW-1185">Reference proteome</keyword>
<comment type="subcellular location">
    <subcellularLocation>
        <location evidence="7">Endomembrane system</location>
        <topology evidence="7">Single-pass membrane protein</topology>
    </subcellularLocation>
    <subcellularLocation>
        <location evidence="1">Membrane</location>
        <topology evidence="1">Single-pass type I membrane protein</topology>
    </subcellularLocation>
</comment>
<feature type="compositionally biased region" description="Polar residues" evidence="8">
    <location>
        <begin position="1407"/>
        <end position="1416"/>
    </location>
</feature>
<protein>
    <submittedName>
        <fullName evidence="12">Endosomal cargo receptor</fullName>
    </submittedName>
</protein>
<feature type="chain" id="PRO_5042069343" evidence="10">
    <location>
        <begin position="21"/>
        <end position="1770"/>
    </location>
</feature>
<organism evidence="12 13">
    <name type="scientific">Colletotrichum kahawae</name>
    <name type="common">Coffee berry disease fungus</name>
    <dbReference type="NCBI Taxonomy" id="34407"/>
    <lineage>
        <taxon>Eukaryota</taxon>
        <taxon>Fungi</taxon>
        <taxon>Dikarya</taxon>
        <taxon>Ascomycota</taxon>
        <taxon>Pezizomycotina</taxon>
        <taxon>Sordariomycetes</taxon>
        <taxon>Hypocreomycetidae</taxon>
        <taxon>Glomerellales</taxon>
        <taxon>Glomerellaceae</taxon>
        <taxon>Colletotrichum</taxon>
        <taxon>Colletotrichum gloeosporioides species complex</taxon>
    </lineage>
</organism>
<dbReference type="InterPro" id="IPR015720">
    <property type="entry name" value="Emp24-like"/>
</dbReference>
<feature type="region of interest" description="Disordered" evidence="8">
    <location>
        <begin position="394"/>
        <end position="484"/>
    </location>
</feature>
<evidence type="ECO:0000256" key="1">
    <source>
        <dbReference type="ARBA" id="ARBA00004479"/>
    </source>
</evidence>
<evidence type="ECO:0000256" key="8">
    <source>
        <dbReference type="SAM" id="MobiDB-lite"/>
    </source>
</evidence>
<dbReference type="GO" id="GO:0012505">
    <property type="term" value="C:endomembrane system"/>
    <property type="evidence" value="ECO:0007669"/>
    <property type="project" value="UniProtKB-SubCell"/>
</dbReference>
<feature type="compositionally biased region" description="Polar residues" evidence="8">
    <location>
        <begin position="672"/>
        <end position="685"/>
    </location>
</feature>
<dbReference type="PROSITE" id="PS50866">
    <property type="entry name" value="GOLD"/>
    <property type="match status" value="1"/>
</dbReference>
<feature type="compositionally biased region" description="Basic and acidic residues" evidence="8">
    <location>
        <begin position="899"/>
        <end position="913"/>
    </location>
</feature>
<dbReference type="GO" id="GO:0016020">
    <property type="term" value="C:membrane"/>
    <property type="evidence" value="ECO:0007669"/>
    <property type="project" value="UniProtKB-SubCell"/>
</dbReference>
<feature type="region of interest" description="Disordered" evidence="8">
    <location>
        <begin position="1104"/>
        <end position="1126"/>
    </location>
</feature>
<dbReference type="Gene3D" id="3.40.50.12360">
    <property type="match status" value="1"/>
</dbReference>
<proteinExistence type="inferred from homology"/>
<feature type="region of interest" description="Disordered" evidence="8">
    <location>
        <begin position="1406"/>
        <end position="1466"/>
    </location>
</feature>
<sequence length="1770" mass="195545">MRLSVVACGLFACFVSQVAATALTYKIHANEKACFYAKTQKENEKVAFYFAVQSGGSFDIDYVVTGPGNKVILDGSKERQGDFVFTAQQIGDYEFCFNNEMSTFAEKFVDFEIAVENEVRAQLPSKQGASQEQHTTLEETIFKLSGQLSTISRGQKYFRTRENRNFSTVRSTESRIINFSMIQCALIVLMGALQVFIVRFFFQGARKGYADRGTTVILLPERRELGELRVSVISLVCDPARSPERPIAFLTTCDTLCDYARHTWTPPRQSRRANRTPSNTNTTFSEVVRDLSMPSGACRSSKQQRKKPREPDEAKWYTIKNILDQRQYGGNIEYLIDWDDDKETGERFPPSWASTVAPLFLGSFLTTKQAPSKDVTSKAIFDWKKKQEEAYTQYATGSEKPDSQYEREEGAENQGASSHVPPVSTPDSTDSSQPIWPPHRRKRLHSERFAEESENSQIGDSEEDEPDLSKRHCSEPPSLLSFGSEFDTDAASDIFFEAPSNIFVAIPSKVEFDATEYLSVSASQDSTSYGSQPISIQEDEDNQVLLTENLSQRTIPDSQDYSGPDTQESQFLASTIAPITNRGEISSDREVADSQRQSSVGTSLSKASESQTRLSFAPAGRLSQDVVQQSPLQGSHSEVSQYRQEDPVFSDPVFFTQYFPSQSQHLVIPNTVPSIPESQLPTSESVAPRRSRSASQDSALLAAQAAAQLVQEQESVPASFTDASIPSHQIDNLSGHNDADQSSRSSGGRHQESQSSGAPVFLTQPAFDFDPPSSAESASSQENRTSGSSGGSGQQISQTAYQVDPAQFTVSDSQGDSINTQQHAQRVVPLPQISASQLGSVSSLTEEEFIPDTVRRKPQQRRLYIDSSLSVSAALSHRSVSTTPSGRLLANLQHNRRRQSLEESFRTCVERRSLPPSNSESAPAPVLESNRQSSLPAVMASAGEPMSAIEELLKMQEAAMSGDLADDAGEHLGQLGEDGSVATGPTDTHDFSMAMENPSLQINSQPPISTDWHMGGTAISSSELPVLTSVPVQPAIQAPVSEHPPTASPGDIFSGNLMAAEAAQQLPMTISPSDISRSIEPDDPLAALHQQDDPPLSILPAEDTATAKSTASSPDVEQYRSGPPTSMDQSEYLVTVAFPANIRPLYLSTITVYKNEIEQFNRLCRSGESLPDETLVSAIGRLLDQLRDICDLPAPLDSGSIDALAAEDLKKHAMGTNSKYFFVGRFLERLQTSHKKVLIVVRDITIMGYLEAIIGTSDIAYSLKGLHELESDDEHSLNVVLMHTEQTLVDDLSDFDVVIGFDGGIMRTDILSRWAHMNGRKPMLIRLMTTYSIEHLEPMLRDDMGELDRTNALLIAMFQSRGLISNDEQGEMIDGLTAHFANQVIDPEPNFGWDPEAVPDGVLDFYSDSQNQSQMPPTAEELTSRKRKADDGPQEVTKRLRVSPSPGRDGGSIDDTVRGHLNPNPTHVQVRTTQDHLDSLTTKISELEYQLAEKTTLEANLRKHVNSLSKRVKSHDKTINIIQEKHMAALKERSQFEAERDAAKQTMEKALKKSQTWQNKVQKLEEELKKKSAILDEALVDAGTVATEVFKQKTDELEKSLAKIADLEKKLESRDGELSYARDAYQTANHANSELSRENKELKEQVAEFHKQAAGSLAQIQDINSKEQIKEMQRQIAETQAISRDREKELARVEKELRTLKNGRRETRQQSVPRSPRLGMMSPRAPRTAGGSASRGTSPVPYESSGTGSTPVPGMQFLPSNNHRFNHLRE</sequence>
<evidence type="ECO:0000256" key="3">
    <source>
        <dbReference type="ARBA" id="ARBA00022692"/>
    </source>
</evidence>
<dbReference type="EMBL" id="VYYT01000035">
    <property type="protein sequence ID" value="KAK2775676.1"/>
    <property type="molecule type" value="Genomic_DNA"/>
</dbReference>
<feature type="compositionally biased region" description="Polar residues" evidence="8">
    <location>
        <begin position="1106"/>
        <end position="1115"/>
    </location>
</feature>
<dbReference type="InterPro" id="IPR038609">
    <property type="entry name" value="HDA1_su2/3_sf"/>
</dbReference>
<dbReference type="InterPro" id="IPR009038">
    <property type="entry name" value="GOLD_dom"/>
</dbReference>